<evidence type="ECO:0000256" key="2">
    <source>
        <dbReference type="SAM" id="MobiDB-lite"/>
    </source>
</evidence>
<feature type="coiled-coil region" evidence="1">
    <location>
        <begin position="762"/>
        <end position="789"/>
    </location>
</feature>
<reference evidence="3" key="1">
    <citation type="submission" date="2021-09" db="EMBL/GenBank/DDBJ databases">
        <authorList>
            <person name="Martin H S."/>
        </authorList>
    </citation>
    <scope>NUCLEOTIDE SEQUENCE</scope>
</reference>
<feature type="coiled-coil region" evidence="1">
    <location>
        <begin position="590"/>
        <end position="667"/>
    </location>
</feature>
<feature type="coiled-coil region" evidence="1">
    <location>
        <begin position="429"/>
        <end position="516"/>
    </location>
</feature>
<dbReference type="AlphaFoldDB" id="A0A8J2QIF2"/>
<sequence length="806" mass="93622">MFNATCKSEAMAENDNAGVKKRPRSMLYKRAQSVSPIARKPRRTPSVVRKIANTRRCQSLSPSNEYTVSSRVDTTQQTNKMVADQSQNSMSEKSGKETVIPQCILTKTLRALATKKREFIKLRKNLIAQQNTVLEHFAAVKELESRAGIPDESLGEMRILSLKGWPAHDLLLLVRDDFSTPINNEIDGVFGPQVWQQLAGHLQPIPEEVLGMGADIMARRLDMLNMLRCKHRNDRSTYMTNLEWKAKNQEFDNETEQLHKMVVGTAENLKAKINYSMDLAKIPWIDRDAMIKKIERVTKENMTLQHKIEELIKKEQINQEIKEKDGRKSDVSANHQALFEELKKEREVRESLKEVVNGAESMLRVARARIVTLERQLKESRTELDTARRKYKDMEQLVNNDNLYRNREFSYDARSKKMLEVSKTGEMTIEALSRQRDALEIRVKELREIAENAERTEEARQAEIKAKTEELEKRIAEQERNKNTAEGQVAELKGRVRELEEQLLSLRERTVRLVDLERRRCGDYIPSKESEPSDRETEIWKELQVTRVTLSRAEEELRLSRADKDSFLESLSQIAQMERNDKEDKMSAELVKKEQYIRKLQNIIEEQRENEKIMEHTMTDYENQLATLRLEVKRLRNYDCYTKDTQYQDLQTELLELQMQVETLSRERSALVSAAASRALMLERHERAADLFAKITRARKELEAQIDDNHDLPHISDGLQAEMCKSVSSICASSAETWSALKAERARVLRLESAVVSQSIQLERETRVRTQLERRRATLERELFRTRHDTSCSKISSNPNSTIFFP</sequence>
<comment type="caution">
    <text evidence="3">The sequence shown here is derived from an EMBL/GenBank/DDBJ whole genome shotgun (WGS) entry which is preliminary data.</text>
</comment>
<accession>A0A8J2QIF2</accession>
<gene>
    <name evidence="3" type="ORF">DCHRY22_LOCUS4691</name>
</gene>
<evidence type="ECO:0000256" key="1">
    <source>
        <dbReference type="SAM" id="Coils"/>
    </source>
</evidence>
<evidence type="ECO:0000313" key="4">
    <source>
        <dbReference type="Proteomes" id="UP000789524"/>
    </source>
</evidence>
<keyword evidence="4" id="KW-1185">Reference proteome</keyword>
<name>A0A8J2QIF2_9NEOP</name>
<dbReference type="Proteomes" id="UP000789524">
    <property type="component" value="Unassembled WGS sequence"/>
</dbReference>
<organism evidence="3 4">
    <name type="scientific">Danaus chrysippus</name>
    <name type="common">African queen</name>
    <dbReference type="NCBI Taxonomy" id="151541"/>
    <lineage>
        <taxon>Eukaryota</taxon>
        <taxon>Metazoa</taxon>
        <taxon>Ecdysozoa</taxon>
        <taxon>Arthropoda</taxon>
        <taxon>Hexapoda</taxon>
        <taxon>Insecta</taxon>
        <taxon>Pterygota</taxon>
        <taxon>Neoptera</taxon>
        <taxon>Endopterygota</taxon>
        <taxon>Lepidoptera</taxon>
        <taxon>Glossata</taxon>
        <taxon>Ditrysia</taxon>
        <taxon>Papilionoidea</taxon>
        <taxon>Nymphalidae</taxon>
        <taxon>Danainae</taxon>
        <taxon>Danaini</taxon>
        <taxon>Danaina</taxon>
        <taxon>Danaus</taxon>
        <taxon>Anosia</taxon>
    </lineage>
</organism>
<proteinExistence type="predicted"/>
<dbReference type="OrthoDB" id="7456848at2759"/>
<feature type="coiled-coil region" evidence="1">
    <location>
        <begin position="294"/>
        <end position="397"/>
    </location>
</feature>
<evidence type="ECO:0000313" key="3">
    <source>
        <dbReference type="EMBL" id="CAG9563577.1"/>
    </source>
</evidence>
<keyword evidence="1" id="KW-0175">Coiled coil</keyword>
<protein>
    <submittedName>
        <fullName evidence="3">(African queen) hypothetical protein</fullName>
    </submittedName>
</protein>
<feature type="region of interest" description="Disordered" evidence="2">
    <location>
        <begin position="1"/>
        <end position="22"/>
    </location>
</feature>
<dbReference type="EMBL" id="CAKASE010000049">
    <property type="protein sequence ID" value="CAG9563577.1"/>
    <property type="molecule type" value="Genomic_DNA"/>
</dbReference>